<keyword evidence="1" id="KW-0560">Oxidoreductase</keyword>
<feature type="coiled-coil region" evidence="3">
    <location>
        <begin position="29"/>
        <end position="56"/>
    </location>
</feature>
<name>A0AAW0JGS6_QUESU</name>
<dbReference type="InterPro" id="IPR044560">
    <property type="entry name" value="MOase"/>
</dbReference>
<evidence type="ECO:0000313" key="4">
    <source>
        <dbReference type="EMBL" id="KAK7826113.1"/>
    </source>
</evidence>
<dbReference type="PANTHER" id="PTHR45934">
    <property type="entry name" value="FAD/NAD(P)-BINDING OXIDOREDUCTASE FAMILY PROTEIN"/>
    <property type="match status" value="1"/>
</dbReference>
<accession>A0AAW0JGS6</accession>
<dbReference type="GO" id="GO:0004497">
    <property type="term" value="F:monooxygenase activity"/>
    <property type="evidence" value="ECO:0007669"/>
    <property type="project" value="UniProtKB-KW"/>
</dbReference>
<organism evidence="4 5">
    <name type="scientific">Quercus suber</name>
    <name type="common">Cork oak</name>
    <dbReference type="NCBI Taxonomy" id="58331"/>
    <lineage>
        <taxon>Eukaryota</taxon>
        <taxon>Viridiplantae</taxon>
        <taxon>Streptophyta</taxon>
        <taxon>Embryophyta</taxon>
        <taxon>Tracheophyta</taxon>
        <taxon>Spermatophyta</taxon>
        <taxon>Magnoliopsida</taxon>
        <taxon>eudicotyledons</taxon>
        <taxon>Gunneridae</taxon>
        <taxon>Pentapetalae</taxon>
        <taxon>rosids</taxon>
        <taxon>fabids</taxon>
        <taxon>Fagales</taxon>
        <taxon>Fagaceae</taxon>
        <taxon>Quercus</taxon>
    </lineage>
</organism>
<keyword evidence="3" id="KW-0175">Coiled coil</keyword>
<dbReference type="PANTHER" id="PTHR45934:SF20">
    <property type="entry name" value="MONOOXYGENASE 2-RELATED"/>
    <property type="match status" value="1"/>
</dbReference>
<evidence type="ECO:0000256" key="1">
    <source>
        <dbReference type="ARBA" id="ARBA00023002"/>
    </source>
</evidence>
<dbReference type="AlphaFoldDB" id="A0AAW0JGS6"/>
<evidence type="ECO:0000313" key="5">
    <source>
        <dbReference type="Proteomes" id="UP000237347"/>
    </source>
</evidence>
<comment type="caution">
    <text evidence="4">The sequence shown here is derived from an EMBL/GenBank/DDBJ whole genome shotgun (WGS) entry which is preliminary data.</text>
</comment>
<keyword evidence="5" id="KW-1185">Reference proteome</keyword>
<gene>
    <name evidence="4" type="primary">MO3_23</name>
    <name evidence="4" type="ORF">CFP56_032487</name>
</gene>
<evidence type="ECO:0000256" key="3">
    <source>
        <dbReference type="SAM" id="Coils"/>
    </source>
</evidence>
<keyword evidence="2 4" id="KW-0503">Monooxygenase</keyword>
<dbReference type="EMBL" id="PKMF04000556">
    <property type="protein sequence ID" value="KAK7826113.1"/>
    <property type="molecule type" value="Genomic_DNA"/>
</dbReference>
<proteinExistence type="predicted"/>
<dbReference type="Proteomes" id="UP000237347">
    <property type="component" value="Unassembled WGS sequence"/>
</dbReference>
<reference evidence="4 5" key="1">
    <citation type="journal article" date="2018" name="Sci. Data">
        <title>The draft genome sequence of cork oak.</title>
        <authorList>
            <person name="Ramos A.M."/>
            <person name="Usie A."/>
            <person name="Barbosa P."/>
            <person name="Barros P.M."/>
            <person name="Capote T."/>
            <person name="Chaves I."/>
            <person name="Simoes F."/>
            <person name="Abreu I."/>
            <person name="Carrasquinho I."/>
            <person name="Faro C."/>
            <person name="Guimaraes J.B."/>
            <person name="Mendonca D."/>
            <person name="Nobrega F."/>
            <person name="Rodrigues L."/>
            <person name="Saibo N.J.M."/>
            <person name="Varela M.C."/>
            <person name="Egas C."/>
            <person name="Matos J."/>
            <person name="Miguel C.M."/>
            <person name="Oliveira M.M."/>
            <person name="Ricardo C.P."/>
            <person name="Goncalves S."/>
        </authorList>
    </citation>
    <scope>NUCLEOTIDE SEQUENCE [LARGE SCALE GENOMIC DNA]</scope>
    <source>
        <strain evidence="5">cv. HL8</strain>
    </source>
</reference>
<sequence>MTLDIVQGGCATLEDSVVLVRCLAKALSNETSRESKDKDERELDEYKRIEMGLKKQREEVLIGCNGVNSVMARYLGFKKLAFTGRFSIRVCVDFKHSHGIEPKSI</sequence>
<protein>
    <submittedName>
        <fullName evidence="4">Monooxygenase 3</fullName>
    </submittedName>
</protein>
<evidence type="ECO:0000256" key="2">
    <source>
        <dbReference type="ARBA" id="ARBA00023033"/>
    </source>
</evidence>